<dbReference type="Proteomes" id="UP000694429">
    <property type="component" value="Chromosome 3"/>
</dbReference>
<proteinExistence type="predicted"/>
<keyword evidence="2" id="KW-0472">Membrane</keyword>
<evidence type="ECO:0000313" key="4">
    <source>
        <dbReference type="Proteomes" id="UP000694429"/>
    </source>
</evidence>
<name>A0A8C0RHA2_CANLF</name>
<reference evidence="3" key="1">
    <citation type="submission" date="2019-03" db="EMBL/GenBank/DDBJ databases">
        <authorList>
            <person name="Warren W.C."/>
            <person name="Johnson G.S."/>
        </authorList>
    </citation>
    <scope>NUCLEOTIDE SEQUENCE [LARGE SCALE GENOMIC DNA]</scope>
    <source>
        <strain evidence="3">Basenji</strain>
    </source>
</reference>
<accession>A0A8C0RHA2</accession>
<organism evidence="3 4">
    <name type="scientific">Canis lupus familiaris</name>
    <name type="common">Dog</name>
    <name type="synonym">Canis familiaris</name>
    <dbReference type="NCBI Taxonomy" id="9615"/>
    <lineage>
        <taxon>Eukaryota</taxon>
        <taxon>Metazoa</taxon>
        <taxon>Chordata</taxon>
        <taxon>Craniata</taxon>
        <taxon>Vertebrata</taxon>
        <taxon>Euteleostomi</taxon>
        <taxon>Mammalia</taxon>
        <taxon>Eutheria</taxon>
        <taxon>Laurasiatheria</taxon>
        <taxon>Carnivora</taxon>
        <taxon>Caniformia</taxon>
        <taxon>Canidae</taxon>
        <taxon>Canis</taxon>
    </lineage>
</organism>
<evidence type="ECO:0000313" key="3">
    <source>
        <dbReference type="Ensembl" id="ENSCAFP00030017198.1"/>
    </source>
</evidence>
<keyword evidence="2" id="KW-1133">Transmembrane helix</keyword>
<feature type="compositionally biased region" description="Basic and acidic residues" evidence="1">
    <location>
        <begin position="1"/>
        <end position="10"/>
    </location>
</feature>
<reference evidence="3" key="2">
    <citation type="submission" date="2025-08" db="UniProtKB">
        <authorList>
            <consortium name="Ensembl"/>
        </authorList>
    </citation>
    <scope>IDENTIFICATION</scope>
</reference>
<dbReference type="Ensembl" id="ENSCAFT00030019720.1">
    <property type="protein sequence ID" value="ENSCAFP00030017198.1"/>
    <property type="gene ID" value="ENSCAFG00030010672.1"/>
</dbReference>
<dbReference type="AlphaFoldDB" id="A0A8C0RHA2"/>
<keyword evidence="2" id="KW-0812">Transmembrane</keyword>
<protein>
    <submittedName>
        <fullName evidence="3">Uncharacterized protein</fullName>
    </submittedName>
</protein>
<feature type="region of interest" description="Disordered" evidence="1">
    <location>
        <begin position="1"/>
        <end position="23"/>
    </location>
</feature>
<feature type="transmembrane region" description="Helical" evidence="2">
    <location>
        <begin position="111"/>
        <end position="131"/>
    </location>
</feature>
<evidence type="ECO:0000256" key="2">
    <source>
        <dbReference type="SAM" id="Phobius"/>
    </source>
</evidence>
<sequence>MENGEWREEIPQGPKVTVATSSRGDEASTWKEVWLVTWASLLHHQFLGGREEVLSQQAGAEVSESTEGVGDTCDAMGHMKQDCTGGALWRDLKPQSGSKNPSKNTTHKSRCSYWTSPIVGAVILGFFFYNYSPYVLVTLSFGKKACFSIL</sequence>
<evidence type="ECO:0000256" key="1">
    <source>
        <dbReference type="SAM" id="MobiDB-lite"/>
    </source>
</evidence>